<comment type="caution">
    <text evidence="5">The sequence shown here is derived from an EMBL/GenBank/DDBJ whole genome shotgun (WGS) entry which is preliminary data.</text>
</comment>
<keyword evidence="3" id="KW-0408">Iron</keyword>
<keyword evidence="6" id="KW-1185">Reference proteome</keyword>
<evidence type="ECO:0000256" key="4">
    <source>
        <dbReference type="SAM" id="MobiDB-lite"/>
    </source>
</evidence>
<evidence type="ECO:0000313" key="6">
    <source>
        <dbReference type="Proteomes" id="UP000734854"/>
    </source>
</evidence>
<protein>
    <submittedName>
        <fullName evidence="5">Uncharacterized protein</fullName>
    </submittedName>
</protein>
<dbReference type="PANTHER" id="PTHR47955:SF14">
    <property type="entry name" value="OS01G0543600 PROTEIN"/>
    <property type="match status" value="1"/>
</dbReference>
<name>A0A8J5GHM5_ZINOF</name>
<dbReference type="InterPro" id="IPR036396">
    <property type="entry name" value="Cyt_P450_sf"/>
</dbReference>
<feature type="compositionally biased region" description="Polar residues" evidence="4">
    <location>
        <begin position="495"/>
        <end position="516"/>
    </location>
</feature>
<evidence type="ECO:0000256" key="2">
    <source>
        <dbReference type="ARBA" id="ARBA00022723"/>
    </source>
</evidence>
<dbReference type="GO" id="GO:0020037">
    <property type="term" value="F:heme binding"/>
    <property type="evidence" value="ECO:0007669"/>
    <property type="project" value="InterPro"/>
</dbReference>
<dbReference type="GO" id="GO:0005506">
    <property type="term" value="F:iron ion binding"/>
    <property type="evidence" value="ECO:0007669"/>
    <property type="project" value="InterPro"/>
</dbReference>
<evidence type="ECO:0000256" key="1">
    <source>
        <dbReference type="ARBA" id="ARBA00010617"/>
    </source>
</evidence>
<dbReference type="Gene3D" id="3.30.200.20">
    <property type="entry name" value="Phosphorylase Kinase, domain 1"/>
    <property type="match status" value="1"/>
</dbReference>
<evidence type="ECO:0000256" key="3">
    <source>
        <dbReference type="ARBA" id="ARBA00023004"/>
    </source>
</evidence>
<dbReference type="EMBL" id="JACMSC010000011">
    <property type="protein sequence ID" value="KAG6500627.1"/>
    <property type="molecule type" value="Genomic_DNA"/>
</dbReference>
<reference evidence="5 6" key="1">
    <citation type="submission" date="2020-08" db="EMBL/GenBank/DDBJ databases">
        <title>Plant Genome Project.</title>
        <authorList>
            <person name="Zhang R.-G."/>
        </authorList>
    </citation>
    <scope>NUCLEOTIDE SEQUENCE [LARGE SCALE GENOMIC DNA]</scope>
    <source>
        <tissue evidence="5">Rhizome</tissue>
    </source>
</reference>
<dbReference type="Proteomes" id="UP000734854">
    <property type="component" value="Unassembled WGS sequence"/>
</dbReference>
<sequence length="659" mass="73730">MAFAPYGDEWRQRRQICTLHLLSPKMVQSYALVREQEVATMVAAICSRGSAAEIDMSPVLFAFSNDILCRIVTGKKFEGKKGLFSKLISENSVLLAKIYLGDYLPWLGWVDWLLGKKDPVLESILTPEVIKALLQVYLPVFFGVVGSPAREGSFGEKLSSVGDWKLEKGFLLARVAEANRVHDWNLPNVRPTTNSHWKAFELVGFLLANQNVKDAYQLDWNKGPILNAFEIYKYMEINYGSLDALTMESFVSHYPKEVWAQEGGDPCLPAPWSWVQCNSDPQPQIHQLQHEVTIELAVLLSNEITIIKLGYAILRRIPKKLRLFSREDDLPPPQPFQELSASFGGFGIETTHRYWLSEINDATENFAKKVGSGGYGIVYYGKLKNGKDIAVKVQTNDSCQGNRQFSSEFEFFSIIMSRFPSENLRLTHEQHTCIANLSNAVADDDFPEMMPIQKGICCQHKKNTIGTEQGASVTMGSHRTYDSAISKTLDRIFGGTSTSSSGQKPASAGRSNSRNANEGWKPSFTGKSLEGSCATEPDPLDMSEEAKAARWFRRAAQIKDISELSNIPDEDFPEIMPNEKGCQSICCKQKVTIGKEVHTIYDQNDDSDLRSQSCFSNNNLWLRITIFGGTITSITLIQLIATCTDVAFYGHWLVEVDLA</sequence>
<organism evidence="5 6">
    <name type="scientific">Zingiber officinale</name>
    <name type="common">Ginger</name>
    <name type="synonym">Amomum zingiber</name>
    <dbReference type="NCBI Taxonomy" id="94328"/>
    <lineage>
        <taxon>Eukaryota</taxon>
        <taxon>Viridiplantae</taxon>
        <taxon>Streptophyta</taxon>
        <taxon>Embryophyta</taxon>
        <taxon>Tracheophyta</taxon>
        <taxon>Spermatophyta</taxon>
        <taxon>Magnoliopsida</taxon>
        <taxon>Liliopsida</taxon>
        <taxon>Zingiberales</taxon>
        <taxon>Zingiberaceae</taxon>
        <taxon>Zingiber</taxon>
    </lineage>
</organism>
<proteinExistence type="inferred from homology"/>
<gene>
    <name evidence="5" type="ORF">ZIOFF_040475</name>
</gene>
<dbReference type="Pfam" id="PF00067">
    <property type="entry name" value="p450"/>
    <property type="match status" value="1"/>
</dbReference>
<dbReference type="SUPFAM" id="SSF48264">
    <property type="entry name" value="Cytochrome P450"/>
    <property type="match status" value="1"/>
</dbReference>
<dbReference type="PANTHER" id="PTHR47955">
    <property type="entry name" value="CYTOCHROME P450 FAMILY 71 PROTEIN"/>
    <property type="match status" value="1"/>
</dbReference>
<dbReference type="InterPro" id="IPR011009">
    <property type="entry name" value="Kinase-like_dom_sf"/>
</dbReference>
<dbReference type="Gene3D" id="1.10.630.10">
    <property type="entry name" value="Cytochrome P450"/>
    <property type="match status" value="1"/>
</dbReference>
<dbReference type="SUPFAM" id="SSF56112">
    <property type="entry name" value="Protein kinase-like (PK-like)"/>
    <property type="match status" value="1"/>
</dbReference>
<accession>A0A8J5GHM5</accession>
<feature type="region of interest" description="Disordered" evidence="4">
    <location>
        <begin position="494"/>
        <end position="539"/>
    </location>
</feature>
<keyword evidence="2" id="KW-0479">Metal-binding</keyword>
<dbReference type="GO" id="GO:0004497">
    <property type="term" value="F:monooxygenase activity"/>
    <property type="evidence" value="ECO:0007669"/>
    <property type="project" value="InterPro"/>
</dbReference>
<dbReference type="GO" id="GO:0016705">
    <property type="term" value="F:oxidoreductase activity, acting on paired donors, with incorporation or reduction of molecular oxygen"/>
    <property type="evidence" value="ECO:0007669"/>
    <property type="project" value="InterPro"/>
</dbReference>
<dbReference type="AlphaFoldDB" id="A0A8J5GHM5"/>
<evidence type="ECO:0000313" key="5">
    <source>
        <dbReference type="EMBL" id="KAG6500627.1"/>
    </source>
</evidence>
<comment type="similarity">
    <text evidence="1">Belongs to the cytochrome P450 family.</text>
</comment>
<dbReference type="InterPro" id="IPR001128">
    <property type="entry name" value="Cyt_P450"/>
</dbReference>